<comment type="caution">
    <text evidence="3">The sequence shown here is derived from an EMBL/GenBank/DDBJ whole genome shotgun (WGS) entry which is preliminary data.</text>
</comment>
<feature type="compositionally biased region" description="Low complexity" evidence="1">
    <location>
        <begin position="271"/>
        <end position="292"/>
    </location>
</feature>
<proteinExistence type="predicted"/>
<keyword evidence="4" id="KW-1185">Reference proteome</keyword>
<keyword evidence="2" id="KW-1133">Transmembrane helix</keyword>
<reference evidence="3 4" key="1">
    <citation type="journal article" date="2018" name="Int. J. Syst. Evol. Microbiol.">
        <title>Bifidobacterium catulorum sp. nov., a novel taxon from the faeces of the baby common marmoset (Callithrix jacchus).</title>
        <authorList>
            <person name="Modesto M."/>
            <person name="Michelini S."/>
            <person name="Oki K."/>
            <person name="Biavati B."/>
            <person name="Watanabe K."/>
            <person name="Mattarelli P."/>
        </authorList>
    </citation>
    <scope>NUCLEOTIDE SEQUENCE [LARGE SCALE GENOMIC DNA]</scope>
    <source>
        <strain evidence="3 4">MRM 8.19</strain>
    </source>
</reference>
<feature type="transmembrane region" description="Helical" evidence="2">
    <location>
        <begin position="32"/>
        <end position="54"/>
    </location>
</feature>
<dbReference type="AlphaFoldDB" id="A0A2U2MQW9"/>
<dbReference type="Proteomes" id="UP000245753">
    <property type="component" value="Unassembled WGS sequence"/>
</dbReference>
<protein>
    <submittedName>
        <fullName evidence="3">Uncharacterized protein</fullName>
    </submittedName>
</protein>
<accession>A0A2U2MQW9</accession>
<keyword evidence="2" id="KW-0812">Transmembrane</keyword>
<dbReference type="OrthoDB" id="3239836at2"/>
<dbReference type="RefSeq" id="WP_109137862.1">
    <property type="nucleotide sequence ID" value="NZ_QFFN01000029.1"/>
</dbReference>
<evidence type="ECO:0000256" key="1">
    <source>
        <dbReference type="SAM" id="MobiDB-lite"/>
    </source>
</evidence>
<dbReference type="EMBL" id="QFFN01000029">
    <property type="protein sequence ID" value="PWG59240.1"/>
    <property type="molecule type" value="Genomic_DNA"/>
</dbReference>
<evidence type="ECO:0000313" key="3">
    <source>
        <dbReference type="EMBL" id="PWG59240.1"/>
    </source>
</evidence>
<keyword evidence="2" id="KW-0472">Membrane</keyword>
<feature type="region of interest" description="Disordered" evidence="1">
    <location>
        <begin position="271"/>
        <end position="299"/>
    </location>
</feature>
<evidence type="ECO:0000256" key="2">
    <source>
        <dbReference type="SAM" id="Phobius"/>
    </source>
</evidence>
<name>A0A2U2MQW9_9BIFI</name>
<sequence length="332" mass="34089">MQTLCAHGESTSPIKRVSKVFGNGPHTLRRPFIASLAAIAAAMTAVVCTLALAIPAHALPGVAGRGDDAELGPCEQALQSGYRNRSIYRSSMPSSTRLLAAMSARNAWRTVALDCPQRFVEGTVRSAYATFAATTLADRLGVSNIVVEPGTRLDDNTGLDLDADALAAMSLAEDRAGFAYEVLAARRGANAQLYALSNERKTNAQLLATAVKQSKDPRQKVYSIAAIASNPSETTDPSTGLSAPTTAVIEMNCALAQLAAFDGGNASDDGVDAMSGSSASGASGSTESPSGADVGITDKQKPGMATVSSLIAGHIAQALSDGYPAIDSALLK</sequence>
<evidence type="ECO:0000313" key="4">
    <source>
        <dbReference type="Proteomes" id="UP000245753"/>
    </source>
</evidence>
<gene>
    <name evidence="3" type="ORF">DF200_08575</name>
</gene>
<organism evidence="3 4">
    <name type="scientific">Bifidobacterium catulorum</name>
    <dbReference type="NCBI Taxonomy" id="1630173"/>
    <lineage>
        <taxon>Bacteria</taxon>
        <taxon>Bacillati</taxon>
        <taxon>Actinomycetota</taxon>
        <taxon>Actinomycetes</taxon>
        <taxon>Bifidobacteriales</taxon>
        <taxon>Bifidobacteriaceae</taxon>
        <taxon>Bifidobacterium</taxon>
    </lineage>
</organism>